<dbReference type="AlphaFoldDB" id="B9RSN4"/>
<protein>
    <submittedName>
        <fullName evidence="2">Uncharacterized protein</fullName>
    </submittedName>
</protein>
<sequence length="141" mass="15767">MGWLATLLACWSGGEAPILGQAERDDDHALGLHHFDKNSFRWMSIPLDDRPAHSPGLVSQLLGCLPFIKDEKNLKYGDSKTHWQLHCETALSPFSDQEVDQYARSFLMYLVGTTLFADAELTIHLSFLTNLTDLNTVASFA</sequence>
<evidence type="ECO:0000313" key="3">
    <source>
        <dbReference type="Proteomes" id="UP000008311"/>
    </source>
</evidence>
<reference evidence="3" key="1">
    <citation type="journal article" date="2010" name="Nat. Biotechnol.">
        <title>Draft genome sequence of the oilseed species Ricinus communis.</title>
        <authorList>
            <person name="Chan A.P."/>
            <person name="Crabtree J."/>
            <person name="Zhao Q."/>
            <person name="Lorenzi H."/>
            <person name="Orvis J."/>
            <person name="Puiu D."/>
            <person name="Melake-Berhan A."/>
            <person name="Jones K.M."/>
            <person name="Redman J."/>
            <person name="Chen G."/>
            <person name="Cahoon E.B."/>
            <person name="Gedil M."/>
            <person name="Stanke M."/>
            <person name="Haas B.J."/>
            <person name="Wortman J.R."/>
            <person name="Fraser-Liggett C.M."/>
            <person name="Ravel J."/>
            <person name="Rabinowicz P.D."/>
        </authorList>
    </citation>
    <scope>NUCLEOTIDE SEQUENCE [LARGE SCALE GENOMIC DNA]</scope>
    <source>
        <strain evidence="3">cv. Hale</strain>
    </source>
</reference>
<keyword evidence="1" id="KW-0732">Signal</keyword>
<dbReference type="InParanoid" id="B9RSN4"/>
<dbReference type="Proteomes" id="UP000008311">
    <property type="component" value="Unassembled WGS sequence"/>
</dbReference>
<keyword evidence="3" id="KW-1185">Reference proteome</keyword>
<gene>
    <name evidence="2" type="ORF">RCOM_1727940</name>
</gene>
<proteinExistence type="predicted"/>
<dbReference type="EMBL" id="EQ973811">
    <property type="protein sequence ID" value="EEF45651.1"/>
    <property type="molecule type" value="Genomic_DNA"/>
</dbReference>
<name>B9RSN4_RICCO</name>
<feature type="chain" id="PRO_5002890972" evidence="1">
    <location>
        <begin position="17"/>
        <end position="141"/>
    </location>
</feature>
<feature type="signal peptide" evidence="1">
    <location>
        <begin position="1"/>
        <end position="16"/>
    </location>
</feature>
<accession>B9RSN4</accession>
<evidence type="ECO:0000313" key="2">
    <source>
        <dbReference type="EMBL" id="EEF45651.1"/>
    </source>
</evidence>
<evidence type="ECO:0000256" key="1">
    <source>
        <dbReference type="SAM" id="SignalP"/>
    </source>
</evidence>
<organism evidence="2 3">
    <name type="scientific">Ricinus communis</name>
    <name type="common">Castor bean</name>
    <dbReference type="NCBI Taxonomy" id="3988"/>
    <lineage>
        <taxon>Eukaryota</taxon>
        <taxon>Viridiplantae</taxon>
        <taxon>Streptophyta</taxon>
        <taxon>Embryophyta</taxon>
        <taxon>Tracheophyta</taxon>
        <taxon>Spermatophyta</taxon>
        <taxon>Magnoliopsida</taxon>
        <taxon>eudicotyledons</taxon>
        <taxon>Gunneridae</taxon>
        <taxon>Pentapetalae</taxon>
        <taxon>rosids</taxon>
        <taxon>fabids</taxon>
        <taxon>Malpighiales</taxon>
        <taxon>Euphorbiaceae</taxon>
        <taxon>Acalyphoideae</taxon>
        <taxon>Acalypheae</taxon>
        <taxon>Ricinus</taxon>
    </lineage>
</organism>